<dbReference type="AlphaFoldDB" id="A0A6N2V0K5"/>
<dbReference type="InterPro" id="IPR001977">
    <property type="entry name" value="Depp_CoAkinase"/>
</dbReference>
<dbReference type="PANTHER" id="PTHR10695">
    <property type="entry name" value="DEPHOSPHO-COA KINASE-RELATED"/>
    <property type="match status" value="1"/>
</dbReference>
<accession>A0A6N2V0K5</accession>
<comment type="catalytic activity">
    <reaction evidence="3">
        <text>3'-dephospho-CoA + ATP = ADP + CoA + H(+)</text>
        <dbReference type="Rhea" id="RHEA:18245"/>
        <dbReference type="ChEBI" id="CHEBI:15378"/>
        <dbReference type="ChEBI" id="CHEBI:30616"/>
        <dbReference type="ChEBI" id="CHEBI:57287"/>
        <dbReference type="ChEBI" id="CHEBI:57328"/>
        <dbReference type="ChEBI" id="CHEBI:456216"/>
        <dbReference type="EC" id="2.7.1.24"/>
    </reaction>
</comment>
<dbReference type="GO" id="GO:0004140">
    <property type="term" value="F:dephospho-CoA kinase activity"/>
    <property type="evidence" value="ECO:0007669"/>
    <property type="project" value="UniProtKB-UniRule"/>
</dbReference>
<comment type="similarity">
    <text evidence="3">Belongs to the CoaE family.</text>
</comment>
<dbReference type="EC" id="2.7.1.24" evidence="3 4"/>
<proteinExistence type="inferred from homology"/>
<comment type="pathway">
    <text evidence="3">Cofactor biosynthesis; coenzyme A biosynthesis; CoA from (R)-pantothenate: step 5/5.</text>
</comment>
<name>A0A6N2V0K5_BLAHA</name>
<dbReference type="SUPFAM" id="SSF52540">
    <property type="entry name" value="P-loop containing nucleoside triphosphate hydrolases"/>
    <property type="match status" value="1"/>
</dbReference>
<keyword evidence="2 3" id="KW-0067">ATP-binding</keyword>
<feature type="binding site" evidence="3">
    <location>
        <begin position="11"/>
        <end position="16"/>
    </location>
    <ligand>
        <name>ATP</name>
        <dbReference type="ChEBI" id="CHEBI:30616"/>
    </ligand>
</feature>
<reference evidence="5" key="1">
    <citation type="submission" date="2019-11" db="EMBL/GenBank/DDBJ databases">
        <authorList>
            <person name="Feng L."/>
        </authorList>
    </citation>
    <scope>NUCLEOTIDE SEQUENCE</scope>
    <source>
        <strain evidence="5">BhanseniiLFYP23</strain>
    </source>
</reference>
<dbReference type="Pfam" id="PF01121">
    <property type="entry name" value="CoaE"/>
    <property type="match status" value="1"/>
</dbReference>
<gene>
    <name evidence="3 5" type="primary">coaE</name>
    <name evidence="5" type="ORF">BHLFYP23_00795</name>
</gene>
<comment type="subcellular location">
    <subcellularLocation>
        <location evidence="3">Cytoplasm</location>
    </subcellularLocation>
</comment>
<dbReference type="GO" id="GO:0005737">
    <property type="term" value="C:cytoplasm"/>
    <property type="evidence" value="ECO:0007669"/>
    <property type="project" value="UniProtKB-SubCell"/>
</dbReference>
<dbReference type="Gene3D" id="3.40.50.300">
    <property type="entry name" value="P-loop containing nucleotide triphosphate hydrolases"/>
    <property type="match status" value="1"/>
</dbReference>
<evidence type="ECO:0000256" key="3">
    <source>
        <dbReference type="HAMAP-Rule" id="MF_00376"/>
    </source>
</evidence>
<keyword evidence="3" id="KW-0963">Cytoplasm</keyword>
<comment type="function">
    <text evidence="3">Catalyzes the phosphorylation of the 3'-hydroxyl group of dephosphocoenzyme A to form coenzyme A.</text>
</comment>
<dbReference type="HAMAP" id="MF_00376">
    <property type="entry name" value="Dephospho_CoA_kinase"/>
    <property type="match status" value="1"/>
</dbReference>
<dbReference type="InterPro" id="IPR027417">
    <property type="entry name" value="P-loop_NTPase"/>
</dbReference>
<dbReference type="UniPathway" id="UPA00241">
    <property type="reaction ID" value="UER00356"/>
</dbReference>
<evidence type="ECO:0000256" key="2">
    <source>
        <dbReference type="ARBA" id="ARBA00022840"/>
    </source>
</evidence>
<protein>
    <recommendedName>
        <fullName evidence="3 4">Dephospho-CoA kinase</fullName>
        <ecNumber evidence="3 4">2.7.1.24</ecNumber>
    </recommendedName>
    <alternativeName>
        <fullName evidence="3">Dephosphocoenzyme A kinase</fullName>
    </alternativeName>
</protein>
<dbReference type="RefSeq" id="WP_022239471.1">
    <property type="nucleotide sequence ID" value="NZ_CACRSY010000014.1"/>
</dbReference>
<dbReference type="EMBL" id="CACRSY010000014">
    <property type="protein sequence ID" value="VYT23949.1"/>
    <property type="molecule type" value="Genomic_DNA"/>
</dbReference>
<dbReference type="GO" id="GO:0015937">
    <property type="term" value="P:coenzyme A biosynthetic process"/>
    <property type="evidence" value="ECO:0007669"/>
    <property type="project" value="UniProtKB-UniRule"/>
</dbReference>
<keyword evidence="1 3" id="KW-0547">Nucleotide-binding</keyword>
<dbReference type="GO" id="GO:0005524">
    <property type="term" value="F:ATP binding"/>
    <property type="evidence" value="ECO:0007669"/>
    <property type="project" value="UniProtKB-UniRule"/>
</dbReference>
<organism evidence="5">
    <name type="scientific">Blautia hansenii</name>
    <name type="common">Ruminococcus hansenii</name>
    <dbReference type="NCBI Taxonomy" id="1322"/>
    <lineage>
        <taxon>Bacteria</taxon>
        <taxon>Bacillati</taxon>
        <taxon>Bacillota</taxon>
        <taxon>Clostridia</taxon>
        <taxon>Lachnospirales</taxon>
        <taxon>Lachnospiraceae</taxon>
        <taxon>Blautia</taxon>
    </lineage>
</organism>
<keyword evidence="3" id="KW-0173">Coenzyme A biosynthesis</keyword>
<evidence type="ECO:0000256" key="1">
    <source>
        <dbReference type="ARBA" id="ARBA00022741"/>
    </source>
</evidence>
<keyword evidence="3 5" id="KW-0418">Kinase</keyword>
<evidence type="ECO:0000256" key="4">
    <source>
        <dbReference type="NCBIfam" id="TIGR00152"/>
    </source>
</evidence>
<dbReference type="PANTHER" id="PTHR10695:SF46">
    <property type="entry name" value="BIFUNCTIONAL COENZYME A SYNTHASE-RELATED"/>
    <property type="match status" value="1"/>
</dbReference>
<dbReference type="CDD" id="cd02022">
    <property type="entry name" value="DPCK"/>
    <property type="match status" value="1"/>
</dbReference>
<keyword evidence="3 5" id="KW-0808">Transferase</keyword>
<evidence type="ECO:0000313" key="5">
    <source>
        <dbReference type="EMBL" id="VYT23949.1"/>
    </source>
</evidence>
<sequence>MRIIGVTGGVGSGKSAVLNYIEEHFDSRIVKADDVGHLLMMPGRACYEPVIQLFGEWIVKDDTSLNREAIASIVFEDGEMLKKLDDIIHPAVKKYILKEIEKSKKEETEFFFIESALLLEEKYDEICDEMWYIYCEKEVRMERLRHDRGYSDEKIQRMMANQLPDEEFEARCDFQLYNDEDVAHTYLQIERKMRTYYEFM</sequence>
<dbReference type="NCBIfam" id="TIGR00152">
    <property type="entry name" value="dephospho-CoA kinase"/>
    <property type="match status" value="1"/>
</dbReference>
<dbReference type="PROSITE" id="PS51219">
    <property type="entry name" value="DPCK"/>
    <property type="match status" value="1"/>
</dbReference>